<dbReference type="AlphaFoldDB" id="A0A922CX08"/>
<accession>A0A922CX08</accession>
<feature type="compositionally biased region" description="Low complexity" evidence="1">
    <location>
        <begin position="136"/>
        <end position="152"/>
    </location>
</feature>
<protein>
    <submittedName>
        <fullName evidence="2">Uncharacterized protein</fullName>
    </submittedName>
</protein>
<gene>
    <name evidence="2" type="ORF">O3G_MSEX012696</name>
</gene>
<feature type="compositionally biased region" description="Low complexity" evidence="1">
    <location>
        <begin position="212"/>
        <end position="229"/>
    </location>
</feature>
<feature type="region of interest" description="Disordered" evidence="1">
    <location>
        <begin position="1"/>
        <end position="39"/>
    </location>
</feature>
<feature type="region of interest" description="Disordered" evidence="1">
    <location>
        <begin position="99"/>
        <end position="242"/>
    </location>
</feature>
<sequence>MRRCCASPLRPPPSSGSRRCFTSTRNSGRPPPPTLHRPCPFSARSHLKSAPLRSKYSTILEICAERASRGCRSSQYRLSEPASDATSSELSVYTLDVRLPPGVSSSASGPRAAMPPSSRSAQQHRLRMWYSRPRSDVSAASDASDSGRLASAQPHRKGEAGSSARSSPSSRLRSEPAVAVDSAESSSGARRGVRASRARSYARRHTPHSRSRASPSSAAEPSCSPSSSSERSDASRRHHQHR</sequence>
<comment type="caution">
    <text evidence="2">The sequence shown here is derived from an EMBL/GenBank/DDBJ whole genome shotgun (WGS) entry which is preliminary data.</text>
</comment>
<evidence type="ECO:0000256" key="1">
    <source>
        <dbReference type="SAM" id="MobiDB-lite"/>
    </source>
</evidence>
<organism evidence="2 3">
    <name type="scientific">Manduca sexta</name>
    <name type="common">Tobacco hawkmoth</name>
    <name type="synonym">Tobacco hornworm</name>
    <dbReference type="NCBI Taxonomy" id="7130"/>
    <lineage>
        <taxon>Eukaryota</taxon>
        <taxon>Metazoa</taxon>
        <taxon>Ecdysozoa</taxon>
        <taxon>Arthropoda</taxon>
        <taxon>Hexapoda</taxon>
        <taxon>Insecta</taxon>
        <taxon>Pterygota</taxon>
        <taxon>Neoptera</taxon>
        <taxon>Endopterygota</taxon>
        <taxon>Lepidoptera</taxon>
        <taxon>Glossata</taxon>
        <taxon>Ditrysia</taxon>
        <taxon>Bombycoidea</taxon>
        <taxon>Sphingidae</taxon>
        <taxon>Sphinginae</taxon>
        <taxon>Sphingini</taxon>
        <taxon>Manduca</taxon>
    </lineage>
</organism>
<name>A0A922CX08_MANSE</name>
<evidence type="ECO:0000313" key="2">
    <source>
        <dbReference type="EMBL" id="KAG6461539.1"/>
    </source>
</evidence>
<reference evidence="2" key="2">
    <citation type="submission" date="2020-12" db="EMBL/GenBank/DDBJ databases">
        <authorList>
            <person name="Kanost M."/>
        </authorList>
    </citation>
    <scope>NUCLEOTIDE SEQUENCE</scope>
</reference>
<feature type="compositionally biased region" description="Low complexity" evidence="1">
    <location>
        <begin position="160"/>
        <end position="190"/>
    </location>
</feature>
<dbReference type="Proteomes" id="UP000791440">
    <property type="component" value="Unassembled WGS sequence"/>
</dbReference>
<evidence type="ECO:0000313" key="3">
    <source>
        <dbReference type="Proteomes" id="UP000791440"/>
    </source>
</evidence>
<dbReference type="EMBL" id="JH668753">
    <property type="protein sequence ID" value="KAG6461539.1"/>
    <property type="molecule type" value="Genomic_DNA"/>
</dbReference>
<proteinExistence type="predicted"/>
<reference evidence="2" key="1">
    <citation type="journal article" date="2016" name="Insect Biochem. Mol. Biol.">
        <title>Multifaceted biological insights from a draft genome sequence of the tobacco hornworm moth, Manduca sexta.</title>
        <authorList>
            <person name="Kanost M.R."/>
            <person name="Arrese E.L."/>
            <person name="Cao X."/>
            <person name="Chen Y.R."/>
            <person name="Chellapilla S."/>
            <person name="Goldsmith M.R."/>
            <person name="Grosse-Wilde E."/>
            <person name="Heckel D.G."/>
            <person name="Herndon N."/>
            <person name="Jiang H."/>
            <person name="Papanicolaou A."/>
            <person name="Qu J."/>
            <person name="Soulages J.L."/>
            <person name="Vogel H."/>
            <person name="Walters J."/>
            <person name="Waterhouse R.M."/>
            <person name="Ahn S.J."/>
            <person name="Almeida F.C."/>
            <person name="An C."/>
            <person name="Aqrawi P."/>
            <person name="Bretschneider A."/>
            <person name="Bryant W.B."/>
            <person name="Bucks S."/>
            <person name="Chao H."/>
            <person name="Chevignon G."/>
            <person name="Christen J.M."/>
            <person name="Clarke D.F."/>
            <person name="Dittmer N.T."/>
            <person name="Ferguson L.C.F."/>
            <person name="Garavelou S."/>
            <person name="Gordon K.H.J."/>
            <person name="Gunaratna R.T."/>
            <person name="Han Y."/>
            <person name="Hauser F."/>
            <person name="He Y."/>
            <person name="Heidel-Fischer H."/>
            <person name="Hirsh A."/>
            <person name="Hu Y."/>
            <person name="Jiang H."/>
            <person name="Kalra D."/>
            <person name="Klinner C."/>
            <person name="Konig C."/>
            <person name="Kovar C."/>
            <person name="Kroll A.R."/>
            <person name="Kuwar S.S."/>
            <person name="Lee S.L."/>
            <person name="Lehman R."/>
            <person name="Li K."/>
            <person name="Li Z."/>
            <person name="Liang H."/>
            <person name="Lovelace S."/>
            <person name="Lu Z."/>
            <person name="Mansfield J.H."/>
            <person name="McCulloch K.J."/>
            <person name="Mathew T."/>
            <person name="Morton B."/>
            <person name="Muzny D.M."/>
            <person name="Neunemann D."/>
            <person name="Ongeri F."/>
            <person name="Pauchet Y."/>
            <person name="Pu L.L."/>
            <person name="Pyrousis I."/>
            <person name="Rao X.J."/>
            <person name="Redding A."/>
            <person name="Roesel C."/>
            <person name="Sanchez-Gracia A."/>
            <person name="Schaack S."/>
            <person name="Shukla A."/>
            <person name="Tetreau G."/>
            <person name="Wang Y."/>
            <person name="Xiong G.H."/>
            <person name="Traut W."/>
            <person name="Walsh T.K."/>
            <person name="Worley K.C."/>
            <person name="Wu D."/>
            <person name="Wu W."/>
            <person name="Wu Y.Q."/>
            <person name="Zhang X."/>
            <person name="Zou Z."/>
            <person name="Zucker H."/>
            <person name="Briscoe A.D."/>
            <person name="Burmester T."/>
            <person name="Clem R.J."/>
            <person name="Feyereisen R."/>
            <person name="Grimmelikhuijzen C.J.P."/>
            <person name="Hamodrakas S.J."/>
            <person name="Hansson B.S."/>
            <person name="Huguet E."/>
            <person name="Jermiin L.S."/>
            <person name="Lan Q."/>
            <person name="Lehman H.K."/>
            <person name="Lorenzen M."/>
            <person name="Merzendorfer H."/>
            <person name="Michalopoulos I."/>
            <person name="Morton D.B."/>
            <person name="Muthukrishnan S."/>
            <person name="Oakeshott J.G."/>
            <person name="Palmer W."/>
            <person name="Park Y."/>
            <person name="Passarelli A.L."/>
            <person name="Rozas J."/>
            <person name="Schwartz L.M."/>
            <person name="Smith W."/>
            <person name="Southgate A."/>
            <person name="Vilcinskas A."/>
            <person name="Vogt R."/>
            <person name="Wang P."/>
            <person name="Werren J."/>
            <person name="Yu X.Q."/>
            <person name="Zhou J.J."/>
            <person name="Brown S.J."/>
            <person name="Scherer S.E."/>
            <person name="Richards S."/>
            <person name="Blissard G.W."/>
        </authorList>
    </citation>
    <scope>NUCLEOTIDE SEQUENCE</scope>
</reference>
<feature type="compositionally biased region" description="Basic residues" evidence="1">
    <location>
        <begin position="191"/>
        <end position="211"/>
    </location>
</feature>
<keyword evidence="3" id="KW-1185">Reference proteome</keyword>